<sequence length="931" mass="102351">MLARKRRATGQSSPSPEPSPKRTRQDSTSTDSHNVIELLDDDEPLDSIMARIQEQERSEALARQLNEELNGAGTPGPAQPSGSTLQHQDEDVIARNGEDDEALARRLAAEWDQEGQADVMDVDEPSSSASGSKGKSRELPRLTGPDHSSPHIANGLHSSTEEVLLQHRGVFTASRKCSKCGKDVDTPRGFVTYTPQQPPPSLLVLLHATCSACKTSHCRGCFTPVPCLPSCKGTHKDANGIVASCPVTSCCAEIRAIALFEALGGFDRVYIGEQTTAEKRAKEAAAQNRNSMGSVGPGGTGYGTSSRSAGYASLEMGYESDDYWDDLSEEEMFGFTAPYSFHGGRGRGSRGFARGASRGRGRGAGRASTVNTSSAARQEMANHWDEILVRALTTITTFLPSPYADDAQTYDILPHASIPALIMTSKLPELLATLLRNDSITDWTARSDVYTAVLALLRRFADSELTMQVLTDRRWEMKKSCGLEEWMHRDGEITWEKANDKPVFATPLYSYFKKLAKQCEAFLNGASQMLEEEDAAEGSEETEKIIQATSLCGELIAARDSIERAMAIMGKDPEAIANGTPEPPLEAAAASSSSDSNTTHNGNGKGKGRDPDIDMDRTYRQRHEQLAFQHVELPYLTNSGRYHYAANVTQTASATRNPKDRIHLIKELAVTATSLPPGIWLLDSYHSPFKPNSKVMIAGPEGTPYSDGLFEFDCFIPIQYPNVSPLMHLRTTGGGRVRFNPNLYNNGKVCLSLLGTWHGAPEEMWSPRKSTLLQDVIVSHFTIRENKIRTRILDWAKSDPAFRNYNVSSAAASMMSTLVLPSYLDEGSGGGQFYSWSGSSNGQIVQNPKGLRSRSVTQAPSQGMDLVKAYEEGMQKVKKWDEEGVGEVKGDEVKVEEIQAEREREERREENEVYVTGDEMMEEEEEEDMYF</sequence>
<dbReference type="Pfam" id="PF00179">
    <property type="entry name" value="UQ_con"/>
    <property type="match status" value="1"/>
</dbReference>
<dbReference type="SMART" id="SM00212">
    <property type="entry name" value="UBCc"/>
    <property type="match status" value="1"/>
</dbReference>
<feature type="compositionally biased region" description="Basic and acidic residues" evidence="3">
    <location>
        <begin position="87"/>
        <end position="98"/>
    </location>
</feature>
<feature type="region of interest" description="Disordered" evidence="3">
    <location>
        <begin position="574"/>
        <end position="614"/>
    </location>
</feature>
<evidence type="ECO:0000256" key="1">
    <source>
        <dbReference type="ARBA" id="ARBA00022679"/>
    </source>
</evidence>
<feature type="region of interest" description="Disordered" evidence="3">
    <location>
        <begin position="1"/>
        <end position="98"/>
    </location>
</feature>
<name>A0A4R0RT97_9APHY</name>
<organism evidence="5 6">
    <name type="scientific">Steccherinum ochraceum</name>
    <dbReference type="NCBI Taxonomy" id="92696"/>
    <lineage>
        <taxon>Eukaryota</taxon>
        <taxon>Fungi</taxon>
        <taxon>Dikarya</taxon>
        <taxon>Basidiomycota</taxon>
        <taxon>Agaricomycotina</taxon>
        <taxon>Agaricomycetes</taxon>
        <taxon>Polyporales</taxon>
        <taxon>Steccherinaceae</taxon>
        <taxon>Steccherinum</taxon>
    </lineage>
</organism>
<evidence type="ECO:0000313" key="6">
    <source>
        <dbReference type="Proteomes" id="UP000292702"/>
    </source>
</evidence>
<dbReference type="EMBL" id="RWJN01000009">
    <property type="protein sequence ID" value="TCD71146.1"/>
    <property type="molecule type" value="Genomic_DNA"/>
</dbReference>
<reference evidence="5 6" key="1">
    <citation type="submission" date="2018-11" db="EMBL/GenBank/DDBJ databases">
        <title>Genome assembly of Steccherinum ochraceum LE-BIN_3174, the white-rot fungus of the Steccherinaceae family (The Residual Polyporoid clade, Polyporales, Basidiomycota).</title>
        <authorList>
            <person name="Fedorova T.V."/>
            <person name="Glazunova O.A."/>
            <person name="Landesman E.O."/>
            <person name="Moiseenko K.V."/>
            <person name="Psurtseva N.V."/>
            <person name="Savinova O.S."/>
            <person name="Shakhova N.V."/>
            <person name="Tyazhelova T.V."/>
            <person name="Vasina D.V."/>
        </authorList>
    </citation>
    <scope>NUCLEOTIDE SEQUENCE [LARGE SCALE GENOMIC DNA]</scope>
    <source>
        <strain evidence="5 6">LE-BIN_3174</strain>
    </source>
</reference>
<evidence type="ECO:0000256" key="3">
    <source>
        <dbReference type="SAM" id="MobiDB-lite"/>
    </source>
</evidence>
<dbReference type="STRING" id="92696.A0A4R0RT97"/>
<accession>A0A4R0RT97</accession>
<evidence type="ECO:0000259" key="4">
    <source>
        <dbReference type="PROSITE" id="PS50127"/>
    </source>
</evidence>
<feature type="domain" description="UBC core" evidence="4">
    <location>
        <begin position="659"/>
        <end position="829"/>
    </location>
</feature>
<feature type="region of interest" description="Disordered" evidence="3">
    <location>
        <begin position="111"/>
        <end position="154"/>
    </location>
</feature>
<feature type="region of interest" description="Disordered" evidence="3">
    <location>
        <begin position="350"/>
        <end position="376"/>
    </location>
</feature>
<feature type="compositionally biased region" description="Acidic residues" evidence="3">
    <location>
        <begin position="111"/>
        <end position="124"/>
    </location>
</feature>
<feature type="compositionally biased region" description="Basic and acidic residues" evidence="3">
    <location>
        <begin position="900"/>
        <end position="911"/>
    </location>
</feature>
<evidence type="ECO:0000256" key="2">
    <source>
        <dbReference type="ARBA" id="ARBA00022786"/>
    </source>
</evidence>
<feature type="compositionally biased region" description="Acidic residues" evidence="3">
    <location>
        <begin position="919"/>
        <end position="931"/>
    </location>
</feature>
<keyword evidence="6" id="KW-1185">Reference proteome</keyword>
<dbReference type="PROSITE" id="PS50127">
    <property type="entry name" value="UBC_2"/>
    <property type="match status" value="1"/>
</dbReference>
<gene>
    <name evidence="5" type="ORF">EIP91_012094</name>
</gene>
<evidence type="ECO:0000313" key="5">
    <source>
        <dbReference type="EMBL" id="TCD71146.1"/>
    </source>
</evidence>
<proteinExistence type="predicted"/>
<dbReference type="SUPFAM" id="SSF54495">
    <property type="entry name" value="UBC-like"/>
    <property type="match status" value="1"/>
</dbReference>
<dbReference type="InterPro" id="IPR016135">
    <property type="entry name" value="UBQ-conjugating_enzyme/RWD"/>
</dbReference>
<dbReference type="PANTHER" id="PTHR46116:SF15">
    <property type="entry name" value="(E3-INDEPENDENT) E2 UBIQUITIN-CONJUGATING ENZYME"/>
    <property type="match status" value="1"/>
</dbReference>
<dbReference type="Proteomes" id="UP000292702">
    <property type="component" value="Unassembled WGS sequence"/>
</dbReference>
<dbReference type="OrthoDB" id="47801at2759"/>
<protein>
    <recommendedName>
        <fullName evidence="4">UBC core domain-containing protein</fullName>
    </recommendedName>
</protein>
<dbReference type="Gene3D" id="3.10.110.10">
    <property type="entry name" value="Ubiquitin Conjugating Enzyme"/>
    <property type="match status" value="1"/>
</dbReference>
<keyword evidence="2" id="KW-0833">Ubl conjugation pathway</keyword>
<dbReference type="GO" id="GO:0061631">
    <property type="term" value="F:ubiquitin conjugating enzyme activity"/>
    <property type="evidence" value="ECO:0007669"/>
    <property type="project" value="TreeGrafter"/>
</dbReference>
<comment type="caution">
    <text evidence="5">The sequence shown here is derived from an EMBL/GenBank/DDBJ whole genome shotgun (WGS) entry which is preliminary data.</text>
</comment>
<dbReference type="InterPro" id="IPR000608">
    <property type="entry name" value="UBC"/>
</dbReference>
<keyword evidence="1" id="KW-0808">Transferase</keyword>
<dbReference type="PANTHER" id="PTHR46116">
    <property type="entry name" value="(E3-INDEPENDENT) E2 UBIQUITIN-CONJUGATING ENZYME"/>
    <property type="match status" value="1"/>
</dbReference>
<feature type="region of interest" description="Disordered" evidence="3">
    <location>
        <begin position="900"/>
        <end position="931"/>
    </location>
</feature>
<dbReference type="AlphaFoldDB" id="A0A4R0RT97"/>